<dbReference type="GO" id="GO:0120170">
    <property type="term" value="F:intraciliary transport particle B binding"/>
    <property type="evidence" value="ECO:0007669"/>
    <property type="project" value="TreeGrafter"/>
</dbReference>
<dbReference type="Gene3D" id="1.25.40.10">
    <property type="entry name" value="Tetratricopeptide repeat domain"/>
    <property type="match status" value="1"/>
</dbReference>
<dbReference type="SUPFAM" id="SSF48452">
    <property type="entry name" value="TPR-like"/>
    <property type="match status" value="1"/>
</dbReference>
<gene>
    <name evidence="6" type="ORF">SMN809_LOCUS81033</name>
</gene>
<dbReference type="AlphaFoldDB" id="A0A8S3JJX2"/>
<dbReference type="Proteomes" id="UP000676336">
    <property type="component" value="Unassembled WGS sequence"/>
</dbReference>
<keyword evidence="5" id="KW-0966">Cell projection</keyword>
<organism evidence="6 7">
    <name type="scientific">Rotaria magnacalcarata</name>
    <dbReference type="NCBI Taxonomy" id="392030"/>
    <lineage>
        <taxon>Eukaryota</taxon>
        <taxon>Metazoa</taxon>
        <taxon>Spiralia</taxon>
        <taxon>Gnathifera</taxon>
        <taxon>Rotifera</taxon>
        <taxon>Eurotatoria</taxon>
        <taxon>Bdelloidea</taxon>
        <taxon>Philodinida</taxon>
        <taxon>Philodinidae</taxon>
        <taxon>Rotaria</taxon>
    </lineage>
</organism>
<keyword evidence="4" id="KW-0802">TPR repeat</keyword>
<evidence type="ECO:0008006" key="8">
    <source>
        <dbReference type="Google" id="ProtNLM"/>
    </source>
</evidence>
<evidence type="ECO:0000256" key="2">
    <source>
        <dbReference type="ARBA" id="ARBA00007834"/>
    </source>
</evidence>
<evidence type="ECO:0000256" key="5">
    <source>
        <dbReference type="ARBA" id="ARBA00023273"/>
    </source>
</evidence>
<dbReference type="GO" id="GO:0097546">
    <property type="term" value="C:ciliary base"/>
    <property type="evidence" value="ECO:0007669"/>
    <property type="project" value="TreeGrafter"/>
</dbReference>
<dbReference type="GO" id="GO:0035735">
    <property type="term" value="P:intraciliary transport involved in cilium assembly"/>
    <property type="evidence" value="ECO:0007669"/>
    <property type="project" value="TreeGrafter"/>
</dbReference>
<dbReference type="GO" id="GO:0036064">
    <property type="term" value="C:ciliary basal body"/>
    <property type="evidence" value="ECO:0007669"/>
    <property type="project" value="TreeGrafter"/>
</dbReference>
<evidence type="ECO:0000256" key="3">
    <source>
        <dbReference type="ARBA" id="ARBA00022737"/>
    </source>
</evidence>
<sequence>MLGKYDDAEQTAAKGPKSALQTRVLFHVAHKQNNEEKLMGLHRQLQDVIEDQMCLASMHYMRSHFQEALDIYKRYLVENRDYLALNVYVALCYYKLDYYDISQEVLDVYLKKNPESATATNLQACNQYR</sequence>
<dbReference type="PANTHER" id="PTHR14781">
    <property type="entry name" value="INTRAFLAGELLAR TRANSPORT PROTEIN 56"/>
    <property type="match status" value="1"/>
</dbReference>
<keyword evidence="3" id="KW-0677">Repeat</keyword>
<dbReference type="PANTHER" id="PTHR14781:SF0">
    <property type="entry name" value="INTRAFLAGELLAR TRANSPORT PROTEIN 56"/>
    <property type="match status" value="1"/>
</dbReference>
<evidence type="ECO:0000313" key="7">
    <source>
        <dbReference type="Proteomes" id="UP000676336"/>
    </source>
</evidence>
<dbReference type="InterPro" id="IPR030511">
    <property type="entry name" value="TTC26"/>
</dbReference>
<dbReference type="EMBL" id="CAJOBI010347033">
    <property type="protein sequence ID" value="CAF5218618.1"/>
    <property type="molecule type" value="Genomic_DNA"/>
</dbReference>
<evidence type="ECO:0000313" key="6">
    <source>
        <dbReference type="EMBL" id="CAF5218618.1"/>
    </source>
</evidence>
<dbReference type="InterPro" id="IPR011990">
    <property type="entry name" value="TPR-like_helical_dom_sf"/>
</dbReference>
<dbReference type="GO" id="GO:0035720">
    <property type="term" value="P:intraciliary anterograde transport"/>
    <property type="evidence" value="ECO:0007669"/>
    <property type="project" value="TreeGrafter"/>
</dbReference>
<reference evidence="6" key="1">
    <citation type="submission" date="2021-02" db="EMBL/GenBank/DDBJ databases">
        <authorList>
            <person name="Nowell W R."/>
        </authorList>
    </citation>
    <scope>NUCLEOTIDE SEQUENCE</scope>
</reference>
<comment type="similarity">
    <text evidence="2">Belongs to the IFT56 family.</text>
</comment>
<accession>A0A8S3JJX2</accession>
<comment type="subcellular location">
    <subcellularLocation>
        <location evidence="1">Cell projection</location>
        <location evidence="1">Cilium</location>
    </subcellularLocation>
</comment>
<name>A0A8S3JJX2_9BILA</name>
<evidence type="ECO:0000256" key="1">
    <source>
        <dbReference type="ARBA" id="ARBA00004138"/>
    </source>
</evidence>
<feature type="non-terminal residue" evidence="6">
    <location>
        <position position="1"/>
    </location>
</feature>
<comment type="caution">
    <text evidence="6">The sequence shown here is derived from an EMBL/GenBank/DDBJ whole genome shotgun (WGS) entry which is preliminary data.</text>
</comment>
<evidence type="ECO:0000256" key="4">
    <source>
        <dbReference type="ARBA" id="ARBA00022803"/>
    </source>
</evidence>
<proteinExistence type="inferred from homology"/>
<protein>
    <recommendedName>
        <fullName evidence="8">Intraflagellar transport protein 56</fullName>
    </recommendedName>
</protein>
<dbReference type="GO" id="GO:0030992">
    <property type="term" value="C:intraciliary transport particle B"/>
    <property type="evidence" value="ECO:0007669"/>
    <property type="project" value="TreeGrafter"/>
</dbReference>